<dbReference type="PROSITE" id="PS51742">
    <property type="entry name" value="PPC"/>
    <property type="match status" value="1"/>
</dbReference>
<evidence type="ECO:0000313" key="3">
    <source>
        <dbReference type="Proteomes" id="UP000635245"/>
    </source>
</evidence>
<dbReference type="GO" id="GO:0003677">
    <property type="term" value="F:DNA binding"/>
    <property type="evidence" value="ECO:0007669"/>
    <property type="project" value="UniProtKB-KW"/>
</dbReference>
<protein>
    <submittedName>
        <fullName evidence="2">DNA-binding protein</fullName>
    </submittedName>
</protein>
<dbReference type="Pfam" id="PF03479">
    <property type="entry name" value="PCC"/>
    <property type="match status" value="1"/>
</dbReference>
<dbReference type="Gene3D" id="3.30.1330.80">
    <property type="entry name" value="Hypothetical protein, similar to alpha- acetolactate decarboxylase, domain 2"/>
    <property type="match status" value="1"/>
</dbReference>
<keyword evidence="2" id="KW-0238">DNA-binding</keyword>
<gene>
    <name evidence="2" type="ORF">JHE00_04415</name>
</gene>
<reference evidence="2" key="1">
    <citation type="submission" date="2020-12" db="EMBL/GenBank/DDBJ databases">
        <title>Prauserella sp. ASG 168, a novel actinomycete isolated from cave rock.</title>
        <authorList>
            <person name="Suriyachadkun C."/>
        </authorList>
    </citation>
    <scope>NUCLEOTIDE SEQUENCE</scope>
    <source>
        <strain evidence="2">ASG 168</strain>
    </source>
</reference>
<name>A0A934QN69_9PSEU</name>
<dbReference type="Proteomes" id="UP000635245">
    <property type="component" value="Unassembled WGS sequence"/>
</dbReference>
<dbReference type="RefSeq" id="WP_200314969.1">
    <property type="nucleotide sequence ID" value="NZ_JAENJH010000001.1"/>
</dbReference>
<sequence>MTVNVHDVGVPSRGLVVRVPPGEDILESLGQAIAEHGIRTGAVVSAIGTLRDCHLHMVETTGFPVREAHPEWHDVAFELASMNGLILDGEPHLHGVVSTAEGAVGGHIEPGCVVLYLCEILLLVFDAENVGRAPDANGVAQIVAK</sequence>
<dbReference type="EMBL" id="JAENJH010000001">
    <property type="protein sequence ID" value="MBK1783560.1"/>
    <property type="molecule type" value="Genomic_DNA"/>
</dbReference>
<evidence type="ECO:0000313" key="2">
    <source>
        <dbReference type="EMBL" id="MBK1783560.1"/>
    </source>
</evidence>
<accession>A0A934QN69</accession>
<dbReference type="CDD" id="cd11378">
    <property type="entry name" value="DUF296"/>
    <property type="match status" value="1"/>
</dbReference>
<dbReference type="InterPro" id="IPR005175">
    <property type="entry name" value="PPC_dom"/>
</dbReference>
<organism evidence="2 3">
    <name type="scientific">Prauserella cavernicola</name>
    <dbReference type="NCBI Taxonomy" id="2800127"/>
    <lineage>
        <taxon>Bacteria</taxon>
        <taxon>Bacillati</taxon>
        <taxon>Actinomycetota</taxon>
        <taxon>Actinomycetes</taxon>
        <taxon>Pseudonocardiales</taxon>
        <taxon>Pseudonocardiaceae</taxon>
        <taxon>Prauserella</taxon>
    </lineage>
</organism>
<proteinExistence type="predicted"/>
<comment type="caution">
    <text evidence="2">The sequence shown here is derived from an EMBL/GenBank/DDBJ whole genome shotgun (WGS) entry which is preliminary data.</text>
</comment>
<evidence type="ECO:0000259" key="1">
    <source>
        <dbReference type="PROSITE" id="PS51742"/>
    </source>
</evidence>
<dbReference type="PANTHER" id="PTHR34988">
    <property type="entry name" value="PROTEIN, PUTATIVE-RELATED"/>
    <property type="match status" value="1"/>
</dbReference>
<dbReference type="SUPFAM" id="SSF117856">
    <property type="entry name" value="AF0104/ALDC/Ptd012-like"/>
    <property type="match status" value="1"/>
</dbReference>
<dbReference type="AlphaFoldDB" id="A0A934QN69"/>
<keyword evidence="3" id="KW-1185">Reference proteome</keyword>
<feature type="domain" description="PPC" evidence="1">
    <location>
        <begin position="9"/>
        <end position="145"/>
    </location>
</feature>
<dbReference type="PANTHER" id="PTHR34988:SF1">
    <property type="entry name" value="DNA-BINDING PROTEIN"/>
    <property type="match status" value="1"/>
</dbReference>